<keyword evidence="2 7" id="KW-0285">Flavoprotein</keyword>
<evidence type="ECO:0000259" key="9">
    <source>
        <dbReference type="Pfam" id="PF00881"/>
    </source>
</evidence>
<dbReference type="CDD" id="cd02135">
    <property type="entry name" value="YdjA-like"/>
    <property type="match status" value="1"/>
</dbReference>
<keyword evidence="6 7" id="KW-0520">NAD</keyword>
<dbReference type="InterPro" id="IPR029479">
    <property type="entry name" value="Nitroreductase"/>
</dbReference>
<dbReference type="RefSeq" id="WP_162354637.1">
    <property type="nucleotide sequence ID" value="NZ_CP048209.1"/>
</dbReference>
<accession>A0A6C0FR38</accession>
<comment type="similarity">
    <text evidence="1 7">Belongs to the nitroreductase family.</text>
</comment>
<dbReference type="Gene3D" id="3.40.109.10">
    <property type="entry name" value="NADH Oxidase"/>
    <property type="match status" value="1"/>
</dbReference>
<keyword evidence="4 7" id="KW-0521">NADP</keyword>
<sequence length="186" mass="21321">MELAQLMRDRRSVHRFEPKEVPVDLVLELLDTAVWVPNYHMTQPWRFIVSCGVGKRRMAEAVRGMKERKETDPAKRQAAGQRFYDKIMAIPMIITVVMAEDANLIVREEDYASTSCVIQNFGLLAWERGIGLVWETYPWLLEPAFREAMDIRPGEKVIGNLHVGYPAQIPAAQPRIPAIERVTIYG</sequence>
<evidence type="ECO:0000313" key="11">
    <source>
        <dbReference type="Proteomes" id="UP000476064"/>
    </source>
</evidence>
<evidence type="ECO:0000256" key="4">
    <source>
        <dbReference type="ARBA" id="ARBA00022857"/>
    </source>
</evidence>
<dbReference type="PANTHER" id="PTHR43821">
    <property type="entry name" value="NAD(P)H NITROREDUCTASE YDJA-RELATED"/>
    <property type="match status" value="1"/>
</dbReference>
<reference evidence="10 11" key="1">
    <citation type="submission" date="2020-01" db="EMBL/GenBank/DDBJ databases">
        <title>Paenibacillus sp. nov., isolated from tomato rhizosphere.</title>
        <authorList>
            <person name="Weon H.-Y."/>
            <person name="Lee S.A."/>
        </authorList>
    </citation>
    <scope>NUCLEOTIDE SEQUENCE [LARGE SCALE GENOMIC DNA]</scope>
    <source>
        <strain evidence="10 11">12200R-189</strain>
    </source>
</reference>
<evidence type="ECO:0000313" key="10">
    <source>
        <dbReference type="EMBL" id="QHT58562.1"/>
    </source>
</evidence>
<dbReference type="Pfam" id="PF00881">
    <property type="entry name" value="Nitroreductase"/>
    <property type="match status" value="1"/>
</dbReference>
<evidence type="ECO:0000256" key="6">
    <source>
        <dbReference type="ARBA" id="ARBA00023027"/>
    </source>
</evidence>
<feature type="binding site" description="in other chain" evidence="8">
    <location>
        <begin position="10"/>
        <end position="12"/>
    </location>
    <ligand>
        <name>FMN</name>
        <dbReference type="ChEBI" id="CHEBI:58210"/>
        <note>ligand shared between dimeric partners</note>
    </ligand>
</feature>
<organism evidence="10 11">
    <name type="scientific">Paenibacillus lycopersici</name>
    <dbReference type="NCBI Taxonomy" id="2704462"/>
    <lineage>
        <taxon>Bacteria</taxon>
        <taxon>Bacillati</taxon>
        <taxon>Bacillota</taxon>
        <taxon>Bacilli</taxon>
        <taxon>Bacillales</taxon>
        <taxon>Paenibacillaceae</taxon>
        <taxon>Paenibacillus</taxon>
    </lineage>
</organism>
<dbReference type="InterPro" id="IPR026021">
    <property type="entry name" value="YdjA-like"/>
</dbReference>
<dbReference type="GO" id="GO:0016491">
    <property type="term" value="F:oxidoreductase activity"/>
    <property type="evidence" value="ECO:0007669"/>
    <property type="project" value="UniProtKB-UniRule"/>
</dbReference>
<feature type="domain" description="Nitroreductase" evidence="9">
    <location>
        <begin position="8"/>
        <end position="165"/>
    </location>
</feature>
<dbReference type="Proteomes" id="UP000476064">
    <property type="component" value="Chromosome"/>
</dbReference>
<comment type="cofactor">
    <cofactor evidence="8">
        <name>FMN</name>
        <dbReference type="ChEBI" id="CHEBI:58210"/>
    </cofactor>
    <text evidence="8">Binds 1 FMN per subunit.</text>
</comment>
<dbReference type="EC" id="1.-.-.-" evidence="7"/>
<evidence type="ECO:0000256" key="3">
    <source>
        <dbReference type="ARBA" id="ARBA00022643"/>
    </source>
</evidence>
<dbReference type="SUPFAM" id="SSF55469">
    <property type="entry name" value="FMN-dependent nitroreductase-like"/>
    <property type="match status" value="1"/>
</dbReference>
<gene>
    <name evidence="10" type="ORF">GXP70_00260</name>
</gene>
<dbReference type="AlphaFoldDB" id="A0A6C0FR38"/>
<keyword evidence="3 7" id="KW-0288">FMN</keyword>
<feature type="binding site" description="in other chain" evidence="8">
    <location>
        <begin position="134"/>
        <end position="136"/>
    </location>
    <ligand>
        <name>FMN</name>
        <dbReference type="ChEBI" id="CHEBI:58210"/>
        <note>ligand shared between dimeric partners</note>
    </ligand>
</feature>
<evidence type="ECO:0000256" key="2">
    <source>
        <dbReference type="ARBA" id="ARBA00022630"/>
    </source>
</evidence>
<dbReference type="PANTHER" id="PTHR43821:SF1">
    <property type="entry name" value="NAD(P)H NITROREDUCTASE YDJA-RELATED"/>
    <property type="match status" value="1"/>
</dbReference>
<evidence type="ECO:0000256" key="5">
    <source>
        <dbReference type="ARBA" id="ARBA00023002"/>
    </source>
</evidence>
<dbReference type="KEGG" id="plyc:GXP70_00260"/>
<dbReference type="EMBL" id="CP048209">
    <property type="protein sequence ID" value="QHT58562.1"/>
    <property type="molecule type" value="Genomic_DNA"/>
</dbReference>
<dbReference type="PIRSF" id="PIRSF000232">
    <property type="entry name" value="YdjA"/>
    <property type="match status" value="1"/>
</dbReference>
<dbReference type="InterPro" id="IPR052530">
    <property type="entry name" value="NAD(P)H_nitroreductase"/>
</dbReference>
<proteinExistence type="inferred from homology"/>
<protein>
    <recommendedName>
        <fullName evidence="7">Putative NAD(P)H nitroreductase</fullName>
        <ecNumber evidence="7">1.-.-.-</ecNumber>
    </recommendedName>
</protein>
<dbReference type="InterPro" id="IPR000415">
    <property type="entry name" value="Nitroreductase-like"/>
</dbReference>
<evidence type="ECO:0000256" key="1">
    <source>
        <dbReference type="ARBA" id="ARBA00007118"/>
    </source>
</evidence>
<keyword evidence="5 7" id="KW-0560">Oxidoreductase</keyword>
<evidence type="ECO:0000256" key="7">
    <source>
        <dbReference type="PIRNR" id="PIRNR000232"/>
    </source>
</evidence>
<evidence type="ECO:0000256" key="8">
    <source>
        <dbReference type="PIRSR" id="PIRSR000232-1"/>
    </source>
</evidence>
<name>A0A6C0FR38_9BACL</name>
<keyword evidence="11" id="KW-1185">Reference proteome</keyword>